<proteinExistence type="inferred from homology"/>
<name>A0A9D3UPP6_9ROSI</name>
<dbReference type="FunFam" id="3.20.20.80:FF:000020">
    <property type="entry name" value="Beta-glucosidase 12"/>
    <property type="match status" value="2"/>
</dbReference>
<keyword evidence="7" id="KW-1185">Reference proteome</keyword>
<evidence type="ECO:0000256" key="1">
    <source>
        <dbReference type="ARBA" id="ARBA00010838"/>
    </source>
</evidence>
<dbReference type="InterPro" id="IPR033132">
    <property type="entry name" value="GH_1_N_CS"/>
</dbReference>
<dbReference type="PANTHER" id="PTHR10353">
    <property type="entry name" value="GLYCOSYL HYDROLASE"/>
    <property type="match status" value="1"/>
</dbReference>
<dbReference type="PRINTS" id="PR00131">
    <property type="entry name" value="GLHYDRLASE1"/>
</dbReference>
<dbReference type="AlphaFoldDB" id="A0A9D3UPP6"/>
<evidence type="ECO:0008006" key="8">
    <source>
        <dbReference type="Google" id="ProtNLM"/>
    </source>
</evidence>
<keyword evidence="2" id="KW-0378">Hydrolase</keyword>
<dbReference type="GO" id="GO:0047782">
    <property type="term" value="F:coniferin beta-glucosidase activity"/>
    <property type="evidence" value="ECO:0007669"/>
    <property type="project" value="UniProtKB-ARBA"/>
</dbReference>
<accession>A0A9D3UPP6</accession>
<sequence length="1024" mass="117357">MDISMNKLYIGFFFLLQIFFLPHSHSISSDQLILRQSLKKKNLSAFPFNFLFGTASSAYQYEGGYLADGKGLNNWDVYSHKPGNNIVDGSNGDIAVDYYHRYLEDIDLMHSLGVNSYRFSTSWARILPKGRFGEINEAGIKFYSNLIDSLLLKGIEPFITLTHIDFPQELEDRYGSWLSPESQEDFEYYADICFKFFGDRVKYWVTFNQPDSQVKFGYLTGIFPPSHCSKPFGNCTYGDSEKEPFIAAHNIILAHIAAVHVYRTKYQETQGGSIGIVLNGAWYEPISNSLVDKLAAERARSFTINWFLEPILYGRYPRQMQNILGSILPEFSTTEKQKLKQGLDFIGINHYTSYYVQDCMFSACEPGPGTSKMEGYCAQSSQKNGTPIGEPTELPGKNVYPEGIEKIVTYLKNRYHNIPMIITENGYGDMNKPNSTTEARLHDEKRVDYFARYLDALSTAIRKGADVRGYFIWSLLDNFEWNNGYTVRYGLHHVDYETLKRTPKSSATWYKNFISQHILLIIRQSLKKNNLSAFPSNFLFGTASSAYQYEGGYLADGKGLNNWDVYSHKPGNLVVDGSNADIAVDHYHRYLEDIDLMHSLGVNSYRFSISWARILPKGRFGEINEAGIKFYNNLIDGLLLKGIEPFVTLTHIDFPQELEDRYGSWLSPESQEDFAYFADICFKSFGDRVKYWVTFNEPDFQVKYGYRIGIFPPSRCSRPFGNCTYGDSEKEPFIAAHNIILAHIAAVHVYRTKYQESQRGSIGIVLHCMWYEPISNSVADKLAAERAQSFSINWFLEPIIYGRYPREMQKILGSILPEFTTSEKQKLKQGLDFIGVNHYTSFYVKDCMFSACEPGPGTSKTEGFWAQSSQKNGIPIGEPTEISWLNVYPQGMDKIVTYLKHKYHNIPMIITENGYGDVIKADSTIDELLHDEKRIDFMDRHLDALSTAIKKGANVKGYFAWSLLDNFEWNSGYTVRFGLHHVDNKTLMRRPKMSATWYKNFIAEHRKCKGPDQRQLEDANDSPF</sequence>
<organism evidence="6 7">
    <name type="scientific">Gossypium stocksii</name>
    <dbReference type="NCBI Taxonomy" id="47602"/>
    <lineage>
        <taxon>Eukaryota</taxon>
        <taxon>Viridiplantae</taxon>
        <taxon>Streptophyta</taxon>
        <taxon>Embryophyta</taxon>
        <taxon>Tracheophyta</taxon>
        <taxon>Spermatophyta</taxon>
        <taxon>Magnoliopsida</taxon>
        <taxon>eudicotyledons</taxon>
        <taxon>Gunneridae</taxon>
        <taxon>Pentapetalae</taxon>
        <taxon>rosids</taxon>
        <taxon>malvids</taxon>
        <taxon>Malvales</taxon>
        <taxon>Malvaceae</taxon>
        <taxon>Malvoideae</taxon>
        <taxon>Gossypium</taxon>
    </lineage>
</organism>
<keyword evidence="5" id="KW-0732">Signal</keyword>
<comment type="similarity">
    <text evidence="1">Belongs to the glycosyl hydrolase 1 family.</text>
</comment>
<dbReference type="EMBL" id="JAIQCV010000011">
    <property type="protein sequence ID" value="KAH1048684.1"/>
    <property type="molecule type" value="Genomic_DNA"/>
</dbReference>
<dbReference type="Proteomes" id="UP000828251">
    <property type="component" value="Unassembled WGS sequence"/>
</dbReference>
<protein>
    <recommendedName>
        <fullName evidence="8">Beta-glucosidase</fullName>
    </recommendedName>
</protein>
<dbReference type="Gene3D" id="3.20.20.80">
    <property type="entry name" value="Glycosidases"/>
    <property type="match status" value="2"/>
</dbReference>
<evidence type="ECO:0000256" key="5">
    <source>
        <dbReference type="SAM" id="SignalP"/>
    </source>
</evidence>
<dbReference type="OrthoDB" id="65569at2759"/>
<evidence type="ECO:0000256" key="4">
    <source>
        <dbReference type="SAM" id="MobiDB-lite"/>
    </source>
</evidence>
<comment type="caution">
    <text evidence="6">The sequence shown here is derived from an EMBL/GenBank/DDBJ whole genome shotgun (WGS) entry which is preliminary data.</text>
</comment>
<dbReference type="InterPro" id="IPR017853">
    <property type="entry name" value="GH"/>
</dbReference>
<dbReference type="SUPFAM" id="SSF51445">
    <property type="entry name" value="(Trans)glycosidases"/>
    <property type="match status" value="2"/>
</dbReference>
<gene>
    <name evidence="6" type="ORF">J1N35_039468</name>
</gene>
<dbReference type="GO" id="GO:0005975">
    <property type="term" value="P:carbohydrate metabolic process"/>
    <property type="evidence" value="ECO:0007669"/>
    <property type="project" value="InterPro"/>
</dbReference>
<dbReference type="PANTHER" id="PTHR10353:SF227">
    <property type="entry name" value="BETA-GLUCOSIDASE 46-LIKE ISOFORM X1"/>
    <property type="match status" value="1"/>
</dbReference>
<keyword evidence="3" id="KW-0326">Glycosidase</keyword>
<dbReference type="Pfam" id="PF00232">
    <property type="entry name" value="Glyco_hydro_1"/>
    <property type="match status" value="2"/>
</dbReference>
<evidence type="ECO:0000256" key="3">
    <source>
        <dbReference type="ARBA" id="ARBA00023295"/>
    </source>
</evidence>
<evidence type="ECO:0000256" key="2">
    <source>
        <dbReference type="ARBA" id="ARBA00022801"/>
    </source>
</evidence>
<feature type="chain" id="PRO_5039150171" description="Beta-glucosidase" evidence="5">
    <location>
        <begin position="27"/>
        <end position="1024"/>
    </location>
</feature>
<evidence type="ECO:0000313" key="6">
    <source>
        <dbReference type="EMBL" id="KAH1048684.1"/>
    </source>
</evidence>
<feature type="region of interest" description="Disordered" evidence="4">
    <location>
        <begin position="375"/>
        <end position="394"/>
    </location>
</feature>
<dbReference type="PROSITE" id="PS00653">
    <property type="entry name" value="GLYCOSYL_HYDROL_F1_2"/>
    <property type="match status" value="2"/>
</dbReference>
<dbReference type="InterPro" id="IPR001360">
    <property type="entry name" value="Glyco_hydro_1"/>
</dbReference>
<reference evidence="6 7" key="1">
    <citation type="journal article" date="2021" name="Plant Biotechnol. J.">
        <title>Multi-omics assisted identification of the key and species-specific regulatory components of drought-tolerant mechanisms in Gossypium stocksii.</title>
        <authorList>
            <person name="Yu D."/>
            <person name="Ke L."/>
            <person name="Zhang D."/>
            <person name="Wu Y."/>
            <person name="Sun Y."/>
            <person name="Mei J."/>
            <person name="Sun J."/>
            <person name="Sun Y."/>
        </authorList>
    </citation>
    <scope>NUCLEOTIDE SEQUENCE [LARGE SCALE GENOMIC DNA]</scope>
    <source>
        <strain evidence="7">cv. E1</strain>
        <tissue evidence="6">Leaf</tissue>
    </source>
</reference>
<feature type="signal peptide" evidence="5">
    <location>
        <begin position="1"/>
        <end position="26"/>
    </location>
</feature>
<evidence type="ECO:0000313" key="7">
    <source>
        <dbReference type="Proteomes" id="UP000828251"/>
    </source>
</evidence>